<feature type="transmembrane region" description="Helical" evidence="11">
    <location>
        <begin position="17"/>
        <end position="36"/>
    </location>
</feature>
<dbReference type="STRING" id="377629.TERTU_0274"/>
<keyword evidence="7 10" id="KW-0653">Protein transport</keyword>
<evidence type="ECO:0000256" key="8">
    <source>
        <dbReference type="ARBA" id="ARBA00022989"/>
    </source>
</evidence>
<keyword evidence="3 10" id="KW-0813">Transport</keyword>
<dbReference type="HOGENOM" id="CLU_118900_2_0_6"/>
<keyword evidence="13" id="KW-1185">Reference proteome</keyword>
<comment type="subcellular location">
    <subcellularLocation>
        <location evidence="1">Cell inner membrane</location>
        <topology evidence="1">Single-pass membrane protein</topology>
    </subcellularLocation>
</comment>
<comment type="function">
    <text evidence="10">Inner membrane component of the type II secretion system required for the energy-dependent secretion of extracellular factors such as proteases and toxins from the periplasm.</text>
</comment>
<dbReference type="eggNOG" id="COG3149">
    <property type="taxonomic scope" value="Bacteria"/>
</dbReference>
<evidence type="ECO:0000256" key="7">
    <source>
        <dbReference type="ARBA" id="ARBA00022927"/>
    </source>
</evidence>
<organism evidence="12 13">
    <name type="scientific">Teredinibacter turnerae (strain ATCC 39867 / T7901)</name>
    <dbReference type="NCBI Taxonomy" id="377629"/>
    <lineage>
        <taxon>Bacteria</taxon>
        <taxon>Pseudomonadati</taxon>
        <taxon>Pseudomonadota</taxon>
        <taxon>Gammaproteobacteria</taxon>
        <taxon>Cellvibrionales</taxon>
        <taxon>Cellvibrionaceae</taxon>
        <taxon>Teredinibacter</taxon>
    </lineage>
</organism>
<dbReference type="EMBL" id="CP001614">
    <property type="protein sequence ID" value="ACR14330.1"/>
    <property type="molecule type" value="Genomic_DNA"/>
</dbReference>
<keyword evidence="8 11" id="KW-1133">Transmembrane helix</keyword>
<dbReference type="GO" id="GO:0015628">
    <property type="term" value="P:protein secretion by the type II secretion system"/>
    <property type="evidence" value="ECO:0007669"/>
    <property type="project" value="InterPro"/>
</dbReference>
<dbReference type="GO" id="GO:0015627">
    <property type="term" value="C:type II protein secretion system complex"/>
    <property type="evidence" value="ECO:0007669"/>
    <property type="project" value="InterPro"/>
</dbReference>
<evidence type="ECO:0000256" key="2">
    <source>
        <dbReference type="ARBA" id="ARBA00010637"/>
    </source>
</evidence>
<dbReference type="InterPro" id="IPR007690">
    <property type="entry name" value="T2SS_GspM"/>
</dbReference>
<evidence type="ECO:0000256" key="6">
    <source>
        <dbReference type="ARBA" id="ARBA00022692"/>
    </source>
</evidence>
<protein>
    <recommendedName>
        <fullName evidence="10">Type II secretion system protein M</fullName>
        <shortName evidence="10">T2SS protein M</shortName>
    </recommendedName>
    <alternativeName>
        <fullName evidence="10">General secretion pathway protein M</fullName>
    </alternativeName>
</protein>
<dbReference type="AlphaFoldDB" id="C5BM29"/>
<comment type="similarity">
    <text evidence="2 10">Belongs to the GSP M family.</text>
</comment>
<dbReference type="Gene3D" id="3.30.1360.100">
    <property type="entry name" value="General secretion pathway protein M, EpsM"/>
    <property type="match status" value="1"/>
</dbReference>
<evidence type="ECO:0000256" key="1">
    <source>
        <dbReference type="ARBA" id="ARBA00004377"/>
    </source>
</evidence>
<keyword evidence="4 10" id="KW-1003">Cell membrane</keyword>
<reference evidence="12 13" key="1">
    <citation type="journal article" date="2009" name="PLoS ONE">
        <title>The complete genome of Teredinibacter turnerae T7901: an intracellular endosymbiont of marine wood-boring bivalves (shipworms).</title>
        <authorList>
            <person name="Yang J.C."/>
            <person name="Madupu R."/>
            <person name="Durkin A.S."/>
            <person name="Ekborg N.A."/>
            <person name="Pedamallu C.S."/>
            <person name="Hostetler J.B."/>
            <person name="Radune D."/>
            <person name="Toms B.S."/>
            <person name="Henrissat B."/>
            <person name="Coutinho P.M."/>
            <person name="Schwarz S."/>
            <person name="Field L."/>
            <person name="Trindade-Silva A.E."/>
            <person name="Soares C.A.G."/>
            <person name="Elshahawi S."/>
            <person name="Hanora A."/>
            <person name="Schmidt E.W."/>
            <person name="Haygood M.G."/>
            <person name="Posfai J."/>
            <person name="Benner J."/>
            <person name="Madinger C."/>
            <person name="Nove J."/>
            <person name="Anton B."/>
            <person name="Chaudhary K."/>
            <person name="Foster J."/>
            <person name="Holman A."/>
            <person name="Kumar S."/>
            <person name="Lessard P.A."/>
            <person name="Luyten Y.A."/>
            <person name="Slatko B."/>
            <person name="Wood N."/>
            <person name="Wu B."/>
            <person name="Teplitski M."/>
            <person name="Mougous J.D."/>
            <person name="Ward N."/>
            <person name="Eisen J.A."/>
            <person name="Badger J.H."/>
            <person name="Distel D.L."/>
        </authorList>
    </citation>
    <scope>NUCLEOTIDE SEQUENCE [LARGE SCALE GENOMIC DNA]</scope>
    <source>
        <strain evidence="13">ATCC 39867 / T7901</strain>
    </source>
</reference>
<evidence type="ECO:0000313" key="13">
    <source>
        <dbReference type="Proteomes" id="UP000009080"/>
    </source>
</evidence>
<dbReference type="OrthoDB" id="6624834at2"/>
<dbReference type="InterPro" id="IPR023229">
    <property type="entry name" value="T2SS_M_periplasmic_sf"/>
</dbReference>
<dbReference type="PIRSF" id="PIRSF006291">
    <property type="entry name" value="GspM"/>
    <property type="match status" value="1"/>
</dbReference>
<evidence type="ECO:0000256" key="11">
    <source>
        <dbReference type="SAM" id="Phobius"/>
    </source>
</evidence>
<evidence type="ECO:0000256" key="4">
    <source>
        <dbReference type="ARBA" id="ARBA00022475"/>
    </source>
</evidence>
<sequence length="159" mass="17966">MNELKEWWNKASTRDQLSLAIGGGILLLYLCYMVLLKPVTEMRDNQLHRNMAQAEALERVRELAATWVNREGNGDSSDNGRSLVDVVNSSLQQNSLRMTGMQPSGANDVRLRLEQVPFDNLLAWLYDIEVSQRLQVKDISVATGSNEGLVSVNIRLHRE</sequence>
<dbReference type="Pfam" id="PF04612">
    <property type="entry name" value="T2SSM"/>
    <property type="match status" value="1"/>
</dbReference>
<gene>
    <name evidence="12" type="ordered locus">TERTU_0274</name>
</gene>
<evidence type="ECO:0000256" key="9">
    <source>
        <dbReference type="ARBA" id="ARBA00023136"/>
    </source>
</evidence>
<dbReference type="RefSeq" id="WP_015820445.1">
    <property type="nucleotide sequence ID" value="NC_012997.1"/>
</dbReference>
<keyword evidence="6 11" id="KW-0812">Transmembrane</keyword>
<keyword evidence="9 10" id="KW-0472">Membrane</keyword>
<proteinExistence type="inferred from homology"/>
<evidence type="ECO:0000256" key="5">
    <source>
        <dbReference type="ARBA" id="ARBA00022519"/>
    </source>
</evidence>
<dbReference type="GO" id="GO:0005886">
    <property type="term" value="C:plasma membrane"/>
    <property type="evidence" value="ECO:0007669"/>
    <property type="project" value="UniProtKB-SubCell"/>
</dbReference>
<dbReference type="KEGG" id="ttu:TERTU_0274"/>
<evidence type="ECO:0000313" key="12">
    <source>
        <dbReference type="EMBL" id="ACR14330.1"/>
    </source>
</evidence>
<name>C5BM29_TERTT</name>
<evidence type="ECO:0000256" key="3">
    <source>
        <dbReference type="ARBA" id="ARBA00022448"/>
    </source>
</evidence>
<dbReference type="Proteomes" id="UP000009080">
    <property type="component" value="Chromosome"/>
</dbReference>
<dbReference type="SUPFAM" id="SSF103054">
    <property type="entry name" value="General secretion pathway protein M, EpsM"/>
    <property type="match status" value="1"/>
</dbReference>
<evidence type="ECO:0000256" key="10">
    <source>
        <dbReference type="PIRNR" id="PIRNR006291"/>
    </source>
</evidence>
<keyword evidence="5 10" id="KW-0997">Cell inner membrane</keyword>
<accession>C5BM29</accession>